<dbReference type="SUPFAM" id="SSF49464">
    <property type="entry name" value="Carboxypeptidase regulatory domain-like"/>
    <property type="match status" value="1"/>
</dbReference>
<dbReference type="InterPro" id="IPR008969">
    <property type="entry name" value="CarboxyPept-like_regulatory"/>
</dbReference>
<sequence>MPNFLCAFFLLISGSLYAQSQISAKVTNGNESIPYVNINLLHTNLRTVSNQNGHFSLSYTDENLADTLSISCVGFEPYRRPLSQFLKEMKEANELVLVQSTTQLPEFVFSDRPLKKKVLGSKNAGKMIQVGFSSVGPGDQIGTIFRVREDLTFINQLHIKPTYVNNDSLLFRLNFYDIKKGLPNTKHQVPLILFNSSELKAHEVFTLDLTEYGIVMTNDFYLSIECVENLDEDGQIVFAGSFSHGPIIGRLQEDAEWRKFPMFGMGIFLSVEY</sequence>
<dbReference type="Proteomes" id="UP001300692">
    <property type="component" value="Unassembled WGS sequence"/>
</dbReference>
<keyword evidence="1" id="KW-0732">Signal</keyword>
<gene>
    <name evidence="2" type="ORF">N7U62_15895</name>
</gene>
<accession>A0ABT3CX94</accession>
<name>A0ABT3CX94_9BACT</name>
<feature type="signal peptide" evidence="1">
    <location>
        <begin position="1"/>
        <end position="18"/>
    </location>
</feature>
<dbReference type="EMBL" id="JAOYOD010000001">
    <property type="protein sequence ID" value="MCV9388164.1"/>
    <property type="molecule type" value="Genomic_DNA"/>
</dbReference>
<keyword evidence="3" id="KW-1185">Reference proteome</keyword>
<evidence type="ECO:0000313" key="2">
    <source>
        <dbReference type="EMBL" id="MCV9388164.1"/>
    </source>
</evidence>
<comment type="caution">
    <text evidence="2">The sequence shown here is derived from an EMBL/GenBank/DDBJ whole genome shotgun (WGS) entry which is preliminary data.</text>
</comment>
<dbReference type="Pfam" id="PF13715">
    <property type="entry name" value="CarbopepD_reg_2"/>
    <property type="match status" value="1"/>
</dbReference>
<feature type="chain" id="PRO_5046901001" evidence="1">
    <location>
        <begin position="19"/>
        <end position="273"/>
    </location>
</feature>
<organism evidence="2 3">
    <name type="scientific">Reichenbachiella ulvae</name>
    <dbReference type="NCBI Taxonomy" id="2980104"/>
    <lineage>
        <taxon>Bacteria</taxon>
        <taxon>Pseudomonadati</taxon>
        <taxon>Bacteroidota</taxon>
        <taxon>Cytophagia</taxon>
        <taxon>Cytophagales</taxon>
        <taxon>Reichenbachiellaceae</taxon>
        <taxon>Reichenbachiella</taxon>
    </lineage>
</organism>
<evidence type="ECO:0000256" key="1">
    <source>
        <dbReference type="SAM" id="SignalP"/>
    </source>
</evidence>
<proteinExistence type="predicted"/>
<protein>
    <submittedName>
        <fullName evidence="2">Carboxypeptidase-like regulatory domain-containing protein</fullName>
    </submittedName>
</protein>
<reference evidence="2 3" key="1">
    <citation type="submission" date="2022-10" db="EMBL/GenBank/DDBJ databases">
        <title>Comparative genomics and taxonomic characterization of three novel marine species of genus Reichenbachiella exhibiting antioxidant and polysaccharide degradation activities.</title>
        <authorList>
            <person name="Muhammad N."/>
            <person name="Lee Y.-J."/>
            <person name="Ko J."/>
            <person name="Kim S.-G."/>
        </authorList>
    </citation>
    <scope>NUCLEOTIDE SEQUENCE [LARGE SCALE GENOMIC DNA]</scope>
    <source>
        <strain evidence="2 3">ABR2-5</strain>
    </source>
</reference>
<dbReference type="RefSeq" id="WP_264138995.1">
    <property type="nucleotide sequence ID" value="NZ_JAOYOD010000001.1"/>
</dbReference>
<evidence type="ECO:0000313" key="3">
    <source>
        <dbReference type="Proteomes" id="UP001300692"/>
    </source>
</evidence>